<accession>A0AAE9SIK8</accession>
<dbReference type="Gene3D" id="3.90.1150.10">
    <property type="entry name" value="Aspartate Aminotransferase, domain 1"/>
    <property type="match status" value="1"/>
</dbReference>
<evidence type="ECO:0000313" key="4">
    <source>
        <dbReference type="EMBL" id="UTZ31093.1"/>
    </source>
</evidence>
<dbReference type="EMBL" id="CP050467">
    <property type="protein sequence ID" value="UTZ25509.1"/>
    <property type="molecule type" value="Genomic_DNA"/>
</dbReference>
<feature type="domain" description="Aminotransferase class V" evidence="2">
    <location>
        <begin position="31"/>
        <end position="404"/>
    </location>
</feature>
<dbReference type="PANTHER" id="PTHR43586">
    <property type="entry name" value="CYSTEINE DESULFURASE"/>
    <property type="match status" value="1"/>
</dbReference>
<reference evidence="3" key="1">
    <citation type="submission" date="2020-03" db="EMBL/GenBank/DDBJ databases">
        <title>Five strains of Vibrio campbellii isolated from Mariana Trench.</title>
        <authorList>
            <person name="Liang J."/>
            <person name="Zhang X.-H."/>
        </authorList>
    </citation>
    <scope>NUCLEOTIDE SEQUENCE</scope>
    <source>
        <strain evidence="4">LJC013</strain>
        <strain evidence="3">LJC014</strain>
    </source>
</reference>
<dbReference type="Pfam" id="PF00266">
    <property type="entry name" value="Aminotran_5"/>
    <property type="match status" value="1"/>
</dbReference>
<evidence type="ECO:0000256" key="1">
    <source>
        <dbReference type="ARBA" id="ARBA00022898"/>
    </source>
</evidence>
<sequence length="412" mass="45488">MSLFSPLNSQIEALRKEFPALKSESLDASPIYFDGPGGAQQPRSVIESYANYLKEGNTNLGGHFSVSRKTGELVDTCREKAAALFGAEKKEEIVFGANMTSMTFHFSRAISQDWKEGDEIILSTADHGSNRSSWVMAAQDKGVKIHYIPILDKTCNLDLEAYAGMLNERTRLVAVTAASNLSGTLVDIEEITRLGKANGSVVFIDAVHLLPHKIMDVTSLGADFVAGSAYKFFGPHLGVFYGRQAALEHYTPYKVEPAPSYSPNCWETGTLNFEALSAFSSTIDYLASLGTGANLRDKLISGYENIGSYENVLIEKFLYHLEELPQIELFGEPSVNNRTATFALRFGDRNPVEIASFLGEHEIYTWSGHLYADKLTDALKITDKGGILRVGLMHYNTEEEIEHLFNALKTIL</sequence>
<dbReference type="InterPro" id="IPR015424">
    <property type="entry name" value="PyrdxlP-dep_Trfase"/>
</dbReference>
<dbReference type="InterPro" id="IPR000192">
    <property type="entry name" value="Aminotrans_V_dom"/>
</dbReference>
<dbReference type="EMBL" id="CP050470">
    <property type="protein sequence ID" value="UTZ31093.1"/>
    <property type="molecule type" value="Genomic_DNA"/>
</dbReference>
<dbReference type="Proteomes" id="UP001059912">
    <property type="component" value="Chromosome 1"/>
</dbReference>
<dbReference type="AlphaFoldDB" id="A0AAE9SIK8"/>
<protein>
    <submittedName>
        <fullName evidence="3">Cysteine desulfurase-like protein</fullName>
    </submittedName>
</protein>
<dbReference type="Gene3D" id="3.40.640.10">
    <property type="entry name" value="Type I PLP-dependent aspartate aminotransferase-like (Major domain)"/>
    <property type="match status" value="1"/>
</dbReference>
<dbReference type="InterPro" id="IPR015422">
    <property type="entry name" value="PyrdxlP-dep_Trfase_small"/>
</dbReference>
<dbReference type="InterPro" id="IPR015421">
    <property type="entry name" value="PyrdxlP-dep_Trfase_major"/>
</dbReference>
<keyword evidence="6" id="KW-1185">Reference proteome</keyword>
<keyword evidence="1" id="KW-0663">Pyridoxal phosphate</keyword>
<evidence type="ECO:0000313" key="6">
    <source>
        <dbReference type="Proteomes" id="UP001059912"/>
    </source>
</evidence>
<dbReference type="SUPFAM" id="SSF53383">
    <property type="entry name" value="PLP-dependent transferases"/>
    <property type="match status" value="1"/>
</dbReference>
<dbReference type="InterPro" id="IPR011340">
    <property type="entry name" value="Cys_dSase-rel"/>
</dbReference>
<dbReference type="NCBIfam" id="TIGR01976">
    <property type="entry name" value="am_tr_V_VC1184"/>
    <property type="match status" value="1"/>
</dbReference>
<dbReference type="RefSeq" id="WP_255901464.1">
    <property type="nucleotide sequence ID" value="NZ_CP050463.1"/>
</dbReference>
<name>A0AAE9SIK8_9VIBR</name>
<gene>
    <name evidence="3" type="ORF">HB761_01380</name>
    <name evidence="4" type="ORF">HB762_06655</name>
</gene>
<organism evidence="3 5">
    <name type="scientific">Vibrio campbellii</name>
    <dbReference type="NCBI Taxonomy" id="680"/>
    <lineage>
        <taxon>Bacteria</taxon>
        <taxon>Pseudomonadati</taxon>
        <taxon>Pseudomonadota</taxon>
        <taxon>Gammaproteobacteria</taxon>
        <taxon>Vibrionales</taxon>
        <taxon>Vibrionaceae</taxon>
        <taxon>Vibrio</taxon>
    </lineage>
</organism>
<proteinExistence type="predicted"/>
<dbReference type="Proteomes" id="UP001058687">
    <property type="component" value="Chromosome 1"/>
</dbReference>
<evidence type="ECO:0000313" key="3">
    <source>
        <dbReference type="EMBL" id="UTZ25509.1"/>
    </source>
</evidence>
<evidence type="ECO:0000259" key="2">
    <source>
        <dbReference type="Pfam" id="PF00266"/>
    </source>
</evidence>
<dbReference type="PANTHER" id="PTHR43586:SF21">
    <property type="entry name" value="PYRIDOXAL PHOSPHATE (PLP)-DEPENDENT ASPARTATE AMINOTRANSFERASE SUPERFAMILY"/>
    <property type="match status" value="1"/>
</dbReference>
<evidence type="ECO:0000313" key="5">
    <source>
        <dbReference type="Proteomes" id="UP001058687"/>
    </source>
</evidence>